<protein>
    <submittedName>
        <fullName evidence="2">Uncharacterized protein</fullName>
    </submittedName>
</protein>
<sequence length="130" mass="15204">MTGTNNRVTEEMVSRYHELYKKSKRIEKEMAELKKQFHEYFDDNIGPETKAELEFEGYKLQRQIRKSESFISDATIEKLESLNLGDCIQVIRKPHEEKIKSALTLGFLTPSDLEDCIYRKISSAIVVKEK</sequence>
<evidence type="ECO:0000256" key="1">
    <source>
        <dbReference type="SAM" id="Coils"/>
    </source>
</evidence>
<name>A0A2N5M848_9BACI</name>
<keyword evidence="3" id="KW-1185">Reference proteome</keyword>
<evidence type="ECO:0000313" key="3">
    <source>
        <dbReference type="Proteomes" id="UP000234748"/>
    </source>
</evidence>
<reference evidence="2 3" key="1">
    <citation type="submission" date="2017-11" db="EMBL/GenBank/DDBJ databases">
        <title>Comparitive Functional Genomics of Dry Heat Resistant strains isolated from the Viking Spacecraft.</title>
        <authorList>
            <person name="Seuylemezian A."/>
            <person name="Cooper K."/>
            <person name="Vaishampayan P."/>
        </authorList>
    </citation>
    <scope>NUCLEOTIDE SEQUENCE [LARGE SCALE GENOMIC DNA]</scope>
    <source>
        <strain evidence="2 3">V1-29</strain>
    </source>
</reference>
<dbReference type="Proteomes" id="UP000234748">
    <property type="component" value="Unassembled WGS sequence"/>
</dbReference>
<proteinExistence type="predicted"/>
<gene>
    <name evidence="2" type="ORF">CUU66_06805</name>
</gene>
<dbReference type="RefSeq" id="WP_101640925.1">
    <property type="nucleotide sequence ID" value="NZ_PGUY01000020.1"/>
</dbReference>
<dbReference type="AlphaFoldDB" id="A0A2N5M848"/>
<dbReference type="OrthoDB" id="2704409at2"/>
<comment type="caution">
    <text evidence="2">The sequence shown here is derived from an EMBL/GenBank/DDBJ whole genome shotgun (WGS) entry which is preliminary data.</text>
</comment>
<keyword evidence="1" id="KW-0175">Coiled coil</keyword>
<organism evidence="2 3">
    <name type="scientific">Peribacillus deserti</name>
    <dbReference type="NCBI Taxonomy" id="673318"/>
    <lineage>
        <taxon>Bacteria</taxon>
        <taxon>Bacillati</taxon>
        <taxon>Bacillota</taxon>
        <taxon>Bacilli</taxon>
        <taxon>Bacillales</taxon>
        <taxon>Bacillaceae</taxon>
        <taxon>Peribacillus</taxon>
    </lineage>
</organism>
<evidence type="ECO:0000313" key="2">
    <source>
        <dbReference type="EMBL" id="PLT30551.1"/>
    </source>
</evidence>
<accession>A0A2N5M848</accession>
<feature type="coiled-coil region" evidence="1">
    <location>
        <begin position="16"/>
        <end position="43"/>
    </location>
</feature>
<dbReference type="EMBL" id="PGUY01000020">
    <property type="protein sequence ID" value="PLT30551.1"/>
    <property type="molecule type" value="Genomic_DNA"/>
</dbReference>